<dbReference type="GO" id="GO:0005737">
    <property type="term" value="C:cytoplasm"/>
    <property type="evidence" value="ECO:0007669"/>
    <property type="project" value="UniProtKB-SubCell"/>
</dbReference>
<sequence>MPGRLSPPATAVATAVGAQGDEGFGVYVHWPFCLSKCPYCDFNSHVAAAPLDQAAWRQGLLRDLETQAGALPPRQRRLTSVFFGGGTPSLMDPATVGAVIDKALALWPVADDLEITLEANPGTVERGRFADFRQAGVTRLSLGVQSLEDEALRFLGRRHDAAGALAALETARALFERFSFDLIYARPGQTLDAWEDELARAVALGPSHLSVYQLTIEAGTRFFAEHARGAFVLPDEDLGAALFELTRQRLTEAGLPAYEVSNHARPGEESRHNLIYWRGGEYLGVGPGAHGRLTSATDEGAFQATVAHRAPEVWLRHVSQQGHGLKSTTAIDRRQRAEEMVMMGLRLEEGLVEERLLRLTGLGFAEVLDAGGLAMASEEGLLHRPAPGVLRATGAGMAVLNALTAALLAYDPNR</sequence>
<dbReference type="Gene3D" id="3.30.750.200">
    <property type="match status" value="1"/>
</dbReference>
<dbReference type="PROSITE" id="PS51918">
    <property type="entry name" value="RADICAL_SAM"/>
    <property type="match status" value="1"/>
</dbReference>
<evidence type="ECO:0000313" key="4">
    <source>
        <dbReference type="EMBL" id="ABC24433.1"/>
    </source>
</evidence>
<name>Q2RN62_RHORT</name>
<dbReference type="InterPro" id="IPR010723">
    <property type="entry name" value="HemN_C"/>
</dbReference>
<dbReference type="GO" id="GO:0051539">
    <property type="term" value="F:4 iron, 4 sulfur cluster binding"/>
    <property type="evidence" value="ECO:0007669"/>
    <property type="project" value="UniProtKB-UniRule"/>
</dbReference>
<dbReference type="AlphaFoldDB" id="Q2RN62"/>
<dbReference type="EMBL" id="CP000230">
    <property type="protein sequence ID" value="ABC24433.1"/>
    <property type="molecule type" value="Genomic_DNA"/>
</dbReference>
<keyword evidence="2" id="KW-0143">Chaperone</keyword>
<keyword evidence="2" id="KW-0411">Iron-sulfur</keyword>
<comment type="subcellular location">
    <subcellularLocation>
        <location evidence="2">Cytoplasm</location>
    </subcellularLocation>
</comment>
<dbReference type="GO" id="GO:0046872">
    <property type="term" value="F:metal ion binding"/>
    <property type="evidence" value="ECO:0007669"/>
    <property type="project" value="UniProtKB-UniRule"/>
</dbReference>
<dbReference type="InterPro" id="IPR007197">
    <property type="entry name" value="rSAM"/>
</dbReference>
<dbReference type="InterPro" id="IPR006638">
    <property type="entry name" value="Elp3/MiaA/NifB-like_rSAM"/>
</dbReference>
<comment type="function">
    <text evidence="2">Probably acts as a heme chaperone, transferring heme to an unknown acceptor. Binds one molecule of heme per monomer, possibly covalently. Binds 1 [4Fe-4S] cluster. The cluster is coordinated with 3 cysteines and an exchangeable S-adenosyl-L-methionine.</text>
</comment>
<dbReference type="RefSeq" id="WP_011391386.1">
    <property type="nucleotide sequence ID" value="NC_007643.1"/>
</dbReference>
<reference evidence="4 5" key="1">
    <citation type="journal article" date="2011" name="Stand. Genomic Sci.">
        <title>Complete genome sequence of Rhodospirillum rubrum type strain (S1).</title>
        <authorList>
            <person name="Munk A.C."/>
            <person name="Copeland A."/>
            <person name="Lucas S."/>
            <person name="Lapidus A."/>
            <person name="Del Rio T.G."/>
            <person name="Barry K."/>
            <person name="Detter J.C."/>
            <person name="Hammon N."/>
            <person name="Israni S."/>
            <person name="Pitluck S."/>
            <person name="Brettin T."/>
            <person name="Bruce D."/>
            <person name="Han C."/>
            <person name="Tapia R."/>
            <person name="Gilna P."/>
            <person name="Schmutz J."/>
            <person name="Larimer F."/>
            <person name="Land M."/>
            <person name="Kyrpides N.C."/>
            <person name="Mavromatis K."/>
            <person name="Richardson P."/>
            <person name="Rohde M."/>
            <person name="Goker M."/>
            <person name="Klenk H.P."/>
            <person name="Zhang Y."/>
            <person name="Roberts G.P."/>
            <person name="Reslewic S."/>
            <person name="Schwartz D.C."/>
        </authorList>
    </citation>
    <scope>NUCLEOTIDE SEQUENCE [LARGE SCALE GENOMIC DNA]</scope>
    <source>
        <strain evidence="5">ATCC 11170 / ATH 1.1.1 / DSM 467 / LMG 4362 / NCIMB 8255 / S1</strain>
    </source>
</reference>
<dbReference type="CDD" id="cd01335">
    <property type="entry name" value="Radical_SAM"/>
    <property type="match status" value="1"/>
</dbReference>
<dbReference type="Pfam" id="PF06969">
    <property type="entry name" value="HemN_C"/>
    <property type="match status" value="1"/>
</dbReference>
<evidence type="ECO:0000313" key="5">
    <source>
        <dbReference type="Proteomes" id="UP000001929"/>
    </source>
</evidence>
<dbReference type="STRING" id="269796.Rru_A3639"/>
<keyword evidence="4" id="KW-0560">Oxidoreductase</keyword>
<dbReference type="SFLD" id="SFLDF00288">
    <property type="entry name" value="HemN-like__clustered_with_nucl"/>
    <property type="match status" value="1"/>
</dbReference>
<proteinExistence type="inferred from homology"/>
<dbReference type="PANTHER" id="PTHR13932">
    <property type="entry name" value="COPROPORPHYRINIGEN III OXIDASE"/>
    <property type="match status" value="1"/>
</dbReference>
<evidence type="ECO:0000259" key="3">
    <source>
        <dbReference type="PROSITE" id="PS51918"/>
    </source>
</evidence>
<dbReference type="PATRIC" id="fig|269796.9.peg.3761"/>
<dbReference type="NCBIfam" id="TIGR00539">
    <property type="entry name" value="hemN_rel"/>
    <property type="match status" value="1"/>
</dbReference>
<dbReference type="SFLD" id="SFLDS00029">
    <property type="entry name" value="Radical_SAM"/>
    <property type="match status" value="1"/>
</dbReference>
<protein>
    <recommendedName>
        <fullName evidence="2">Heme chaperone HemW</fullName>
    </recommendedName>
</protein>
<dbReference type="InterPro" id="IPR034505">
    <property type="entry name" value="Coproporphyrinogen-III_oxidase"/>
</dbReference>
<dbReference type="SUPFAM" id="SSF102114">
    <property type="entry name" value="Radical SAM enzymes"/>
    <property type="match status" value="1"/>
</dbReference>
<keyword evidence="2" id="KW-0949">S-adenosyl-L-methionine</keyword>
<dbReference type="Pfam" id="PF04055">
    <property type="entry name" value="Radical_SAM"/>
    <property type="match status" value="1"/>
</dbReference>
<keyword evidence="2" id="KW-0963">Cytoplasm</keyword>
<keyword evidence="2" id="KW-0004">4Fe-4S</keyword>
<dbReference type="Proteomes" id="UP000001929">
    <property type="component" value="Chromosome"/>
</dbReference>
<keyword evidence="5" id="KW-1185">Reference proteome</keyword>
<gene>
    <name evidence="4" type="ordered locus">Rru_A3639</name>
</gene>
<dbReference type="SFLD" id="SFLDG01065">
    <property type="entry name" value="anaerobic_coproporphyrinogen-I"/>
    <property type="match status" value="1"/>
</dbReference>
<feature type="domain" description="Radical SAM core" evidence="3">
    <location>
        <begin position="18"/>
        <end position="253"/>
    </location>
</feature>
<dbReference type="PhylomeDB" id="Q2RN62"/>
<dbReference type="SFLD" id="SFLDF00562">
    <property type="entry name" value="HemN-like__clustered_with_heat"/>
    <property type="match status" value="1"/>
</dbReference>
<organism evidence="4 5">
    <name type="scientific">Rhodospirillum rubrum (strain ATCC 11170 / ATH 1.1.1 / DSM 467 / LMG 4362 / NCIMB 8255 / S1)</name>
    <dbReference type="NCBI Taxonomy" id="269796"/>
    <lineage>
        <taxon>Bacteria</taxon>
        <taxon>Pseudomonadati</taxon>
        <taxon>Pseudomonadota</taxon>
        <taxon>Alphaproteobacteria</taxon>
        <taxon>Rhodospirillales</taxon>
        <taxon>Rhodospirillaceae</taxon>
        <taxon>Rhodospirillum</taxon>
    </lineage>
</organism>
<keyword evidence="2" id="KW-0479">Metal-binding</keyword>
<dbReference type="HOGENOM" id="CLU_027579_0_1_5"/>
<dbReference type="SMART" id="SM00729">
    <property type="entry name" value="Elp3"/>
    <property type="match status" value="1"/>
</dbReference>
<evidence type="ECO:0000256" key="2">
    <source>
        <dbReference type="RuleBase" id="RU364116"/>
    </source>
</evidence>
<comment type="similarity">
    <text evidence="1">Belongs to the anaerobic coproporphyrinogen-III oxidase family. HemW subfamily.</text>
</comment>
<accession>Q2RN62</accession>
<dbReference type="PANTHER" id="PTHR13932:SF5">
    <property type="entry name" value="RADICAL S-ADENOSYL METHIONINE DOMAIN-CONTAINING PROTEIN 1, MITOCHONDRIAL"/>
    <property type="match status" value="1"/>
</dbReference>
<dbReference type="KEGG" id="rru:Rru_A3639"/>
<dbReference type="InterPro" id="IPR004559">
    <property type="entry name" value="HemW-like"/>
</dbReference>
<evidence type="ECO:0000256" key="1">
    <source>
        <dbReference type="ARBA" id="ARBA00006100"/>
    </source>
</evidence>
<keyword evidence="2" id="KW-0349">Heme</keyword>
<dbReference type="eggNOG" id="COG0635">
    <property type="taxonomic scope" value="Bacteria"/>
</dbReference>
<keyword evidence="2" id="KW-0408">Iron</keyword>
<dbReference type="GO" id="GO:0006779">
    <property type="term" value="P:porphyrin-containing compound biosynthetic process"/>
    <property type="evidence" value="ECO:0007669"/>
    <property type="project" value="InterPro"/>
</dbReference>
<dbReference type="InterPro" id="IPR058240">
    <property type="entry name" value="rSAM_sf"/>
</dbReference>
<dbReference type="EnsemblBacteria" id="ABC24433">
    <property type="protein sequence ID" value="ABC24433"/>
    <property type="gene ID" value="Rru_A3639"/>
</dbReference>
<dbReference type="GO" id="GO:0004109">
    <property type="term" value="F:coproporphyrinogen oxidase activity"/>
    <property type="evidence" value="ECO:0007669"/>
    <property type="project" value="InterPro"/>
</dbReference>